<dbReference type="Proteomes" id="UP000248741">
    <property type="component" value="Chromosome 1"/>
</dbReference>
<name>A0ABD0BEE4_CORUL</name>
<dbReference type="KEGG" id="cuj:CUL131002_0203c"/>
<evidence type="ECO:0000313" key="3">
    <source>
        <dbReference type="Proteomes" id="UP000248741"/>
    </source>
</evidence>
<proteinExistence type="predicted"/>
<evidence type="ECO:0000313" key="4">
    <source>
        <dbReference type="Proteomes" id="UP001205910"/>
    </source>
</evidence>
<dbReference type="Proteomes" id="UP001205910">
    <property type="component" value="Unassembled WGS sequence"/>
</dbReference>
<dbReference type="RefSeq" id="WP_013910606.1">
    <property type="nucleotide sequence ID" value="NZ_AP019662.1"/>
</dbReference>
<reference evidence="2 3" key="1">
    <citation type="submission" date="2018-06" db="EMBL/GenBank/DDBJ databases">
        <authorList>
            <consortium name="Pathogen Informatics"/>
            <person name="Doyle S."/>
        </authorList>
    </citation>
    <scope>NUCLEOTIDE SEQUENCE [LARGE SCALE GENOMIC DNA]</scope>
    <source>
        <strain evidence="2 3">NCTC7908</strain>
    </source>
</reference>
<evidence type="ECO:0000313" key="2">
    <source>
        <dbReference type="EMBL" id="SQG52240.1"/>
    </source>
</evidence>
<gene>
    <name evidence="1" type="ORF">CULCOIPH005_03480</name>
    <name evidence="2" type="ORF">NCTC7908_01675</name>
</gene>
<dbReference type="KEGG" id="cun:Cul210932_0217"/>
<dbReference type="EMBL" id="LS483400">
    <property type="protein sequence ID" value="SQG52240.1"/>
    <property type="molecule type" value="Genomic_DNA"/>
</dbReference>
<organism evidence="1 4">
    <name type="scientific">Corynebacterium ulcerans</name>
    <dbReference type="NCBI Taxonomy" id="65058"/>
    <lineage>
        <taxon>Bacteria</taxon>
        <taxon>Bacillati</taxon>
        <taxon>Actinomycetota</taxon>
        <taxon>Actinomycetes</taxon>
        <taxon>Mycobacteriales</taxon>
        <taxon>Corynebacteriaceae</taxon>
        <taxon>Corynebacterium</taxon>
    </lineage>
</organism>
<dbReference type="AlphaFoldDB" id="A0ABD0BEE4"/>
<evidence type="ECO:0000313" key="1">
    <source>
        <dbReference type="EMBL" id="GJJ42159.1"/>
    </source>
</evidence>
<accession>A0ABD0BEE4</accession>
<reference evidence="1 4" key="2">
    <citation type="submission" date="2021-11" db="EMBL/GenBank/DDBJ databases">
        <title>Whole genome sequences of diphtheriae toxin producing Corynebacterium ulcerans isolates from cats in Osaka, Japan.</title>
        <authorList>
            <person name="Umeda K."/>
            <person name="Hirai Y."/>
        </authorList>
    </citation>
    <scope>NUCLEOTIDE SEQUENCE [LARGE SCALE GENOMIC DNA]</scope>
    <source>
        <strain evidence="1 4">12109B-1</strain>
    </source>
</reference>
<dbReference type="KEGG" id="cuz:Cul05146_0224"/>
<dbReference type="GeneID" id="75261451"/>
<protein>
    <submittedName>
        <fullName evidence="1">Uncharacterized protein</fullName>
    </submittedName>
</protein>
<dbReference type="EMBL" id="BQFK01000001">
    <property type="protein sequence ID" value="GJJ42159.1"/>
    <property type="molecule type" value="Genomic_DNA"/>
</dbReference>
<sequence>MSNTNDVNEDARMYEDMETALLEGKASSFKIHNVNGAMEEAL</sequence>